<name>A0A0P7C677_9BACT</name>
<gene>
    <name evidence="1" type="ORF">AFM12_04310</name>
</gene>
<reference evidence="1 2" key="1">
    <citation type="submission" date="2015-07" db="EMBL/GenBank/DDBJ databases">
        <title>The draft genome sequence of Leadbetterella sp. JN14-9.</title>
        <authorList>
            <person name="Liu Y."/>
            <person name="Du J."/>
            <person name="Shao Z."/>
        </authorList>
    </citation>
    <scope>NUCLEOTIDE SEQUENCE [LARGE SCALE GENOMIC DNA]</scope>
    <source>
        <strain evidence="1 2">JN14-9</strain>
    </source>
</reference>
<keyword evidence="2" id="KW-1185">Reference proteome</keyword>
<accession>A0A0P7C677</accession>
<organism evidence="1 2">
    <name type="scientific">Jiulongibacter sediminis</name>
    <dbReference type="NCBI Taxonomy" id="1605367"/>
    <lineage>
        <taxon>Bacteria</taxon>
        <taxon>Pseudomonadati</taxon>
        <taxon>Bacteroidota</taxon>
        <taxon>Cytophagia</taxon>
        <taxon>Cytophagales</taxon>
        <taxon>Leadbetterellaceae</taxon>
        <taxon>Jiulongibacter</taxon>
    </lineage>
</organism>
<dbReference type="RefSeq" id="WP_055144246.1">
    <property type="nucleotide sequence ID" value="NZ_JXSZ01000005.1"/>
</dbReference>
<proteinExistence type="predicted"/>
<dbReference type="OrthoDB" id="644207at2"/>
<dbReference type="AlphaFoldDB" id="A0A0P7C677"/>
<sequence length="235" mass="25492">MIPQFSKRFLILSFATFFPVISFSQVPYSLKPISDGSTHIVTTKISLNSSEINTKLYVEDSVRGGESSIDERNYVYLKNLDSFGTVGIKQSGPSENKFLESMYFAENYGLGSGYGLFDTYADHGVISNKGGKGLILRSSTQYSVGHTGITFLTGPNYYGALVPERMRISESGFVGINTTNPVDRLQVNGNIRVENGDLILTEAVSGIIMKSAGGNCFKTIINDSGQFSSSPVPCP</sequence>
<dbReference type="STRING" id="1605367.AFM12_04310"/>
<evidence type="ECO:0000313" key="1">
    <source>
        <dbReference type="EMBL" id="KPM49803.1"/>
    </source>
</evidence>
<evidence type="ECO:0000313" key="2">
    <source>
        <dbReference type="Proteomes" id="UP000050454"/>
    </source>
</evidence>
<comment type="caution">
    <text evidence="1">The sequence shown here is derived from an EMBL/GenBank/DDBJ whole genome shotgun (WGS) entry which is preliminary data.</text>
</comment>
<protein>
    <submittedName>
        <fullName evidence="1">Uncharacterized protein</fullName>
    </submittedName>
</protein>
<dbReference type="EMBL" id="LGTQ01000005">
    <property type="protein sequence ID" value="KPM49803.1"/>
    <property type="molecule type" value="Genomic_DNA"/>
</dbReference>
<dbReference type="Proteomes" id="UP000050454">
    <property type="component" value="Unassembled WGS sequence"/>
</dbReference>